<organism evidence="2 3">
    <name type="scientific">Entotheonella factor</name>
    <dbReference type="NCBI Taxonomy" id="1429438"/>
    <lineage>
        <taxon>Bacteria</taxon>
        <taxon>Pseudomonadati</taxon>
        <taxon>Nitrospinota/Tectimicrobiota group</taxon>
        <taxon>Candidatus Tectimicrobiota</taxon>
        <taxon>Candidatus Entotheonellia</taxon>
        <taxon>Candidatus Entotheonellales</taxon>
        <taxon>Candidatus Entotheonellaceae</taxon>
        <taxon>Candidatus Entotheonella</taxon>
    </lineage>
</organism>
<accession>W4L8P2</accession>
<dbReference type="Gene3D" id="3.40.50.880">
    <property type="match status" value="1"/>
</dbReference>
<reference evidence="2 3" key="1">
    <citation type="journal article" date="2014" name="Nature">
        <title>An environmental bacterial taxon with a large and distinct metabolic repertoire.</title>
        <authorList>
            <person name="Wilson M.C."/>
            <person name="Mori T."/>
            <person name="Ruckert C."/>
            <person name="Uria A.R."/>
            <person name="Helf M.J."/>
            <person name="Takada K."/>
            <person name="Gernert C."/>
            <person name="Steffens U.A."/>
            <person name="Heycke N."/>
            <person name="Schmitt S."/>
            <person name="Rinke C."/>
            <person name="Helfrich E.J."/>
            <person name="Brachmann A.O."/>
            <person name="Gurgui C."/>
            <person name="Wakimoto T."/>
            <person name="Kracht M."/>
            <person name="Crusemann M."/>
            <person name="Hentschel U."/>
            <person name="Abe I."/>
            <person name="Matsunaga S."/>
            <person name="Kalinowski J."/>
            <person name="Takeyama H."/>
            <person name="Piel J."/>
        </authorList>
    </citation>
    <scope>NUCLEOTIDE SEQUENCE [LARGE SCALE GENOMIC DNA]</scope>
    <source>
        <strain evidence="3">TSY1</strain>
    </source>
</reference>
<evidence type="ECO:0000313" key="3">
    <source>
        <dbReference type="Proteomes" id="UP000019141"/>
    </source>
</evidence>
<dbReference type="Pfam" id="PF06283">
    <property type="entry name" value="ThuA"/>
    <property type="match status" value="1"/>
</dbReference>
<gene>
    <name evidence="2" type="ORF">ETSY1_35690</name>
</gene>
<name>W4L8P2_ENTF1</name>
<feature type="non-terminal residue" evidence="2">
    <location>
        <position position="121"/>
    </location>
</feature>
<feature type="domain" description="ThuA-like" evidence="1">
    <location>
        <begin position="3"/>
        <end position="111"/>
    </location>
</feature>
<evidence type="ECO:0000313" key="2">
    <source>
        <dbReference type="EMBL" id="ETW94259.1"/>
    </source>
</evidence>
<dbReference type="SUPFAM" id="SSF52317">
    <property type="entry name" value="Class I glutamine amidotransferase-like"/>
    <property type="match status" value="1"/>
</dbReference>
<comment type="caution">
    <text evidence="2">The sequence shown here is derived from an EMBL/GenBank/DDBJ whole genome shotgun (WGS) entry which is preliminary data.</text>
</comment>
<sequence length="121" mass="13150">MQLLVISGGRHPYAESSPILGDFLSAAGYDLSITDNPSILANAAEMSEYDALIFNTRREDLPDFGDLTLSPAEQEGMKQFIRSGKGFICLHIGTCVPTAWPEFHDITGGGWITGSSFHPPY</sequence>
<dbReference type="AlphaFoldDB" id="W4L8P2"/>
<protein>
    <recommendedName>
        <fullName evidence="1">ThuA-like domain-containing protein</fullName>
    </recommendedName>
</protein>
<evidence type="ECO:0000259" key="1">
    <source>
        <dbReference type="Pfam" id="PF06283"/>
    </source>
</evidence>
<proteinExistence type="predicted"/>
<dbReference type="InterPro" id="IPR029010">
    <property type="entry name" value="ThuA-like"/>
</dbReference>
<dbReference type="EMBL" id="AZHW01001094">
    <property type="protein sequence ID" value="ETW94259.1"/>
    <property type="molecule type" value="Genomic_DNA"/>
</dbReference>
<dbReference type="Proteomes" id="UP000019141">
    <property type="component" value="Unassembled WGS sequence"/>
</dbReference>
<dbReference type="HOGENOM" id="CLU_2042919_0_0_7"/>
<keyword evidence="3" id="KW-1185">Reference proteome</keyword>
<dbReference type="InterPro" id="IPR029062">
    <property type="entry name" value="Class_I_gatase-like"/>
</dbReference>